<evidence type="ECO:0000256" key="1">
    <source>
        <dbReference type="SAM" id="Phobius"/>
    </source>
</evidence>
<dbReference type="AlphaFoldDB" id="M0A9I5"/>
<accession>M0A9I5</accession>
<feature type="transmembrane region" description="Helical" evidence="1">
    <location>
        <begin position="12"/>
        <end position="30"/>
    </location>
</feature>
<keyword evidence="1" id="KW-0812">Transmembrane</keyword>
<keyword evidence="1" id="KW-1133">Transmembrane helix</keyword>
<name>M0A9I5_9EURY</name>
<reference evidence="3 4" key="1">
    <citation type="journal article" date="2014" name="PLoS Genet.">
        <title>Phylogenetically driven sequencing of extremely halophilic archaea reveals strategies for static and dynamic osmo-response.</title>
        <authorList>
            <person name="Becker E.A."/>
            <person name="Seitzer P.M."/>
            <person name="Tritt A."/>
            <person name="Larsen D."/>
            <person name="Krusor M."/>
            <person name="Yao A.I."/>
            <person name="Wu D."/>
            <person name="Madern D."/>
            <person name="Eisen J.A."/>
            <person name="Darling A.E."/>
            <person name="Facciotti M.T."/>
        </authorList>
    </citation>
    <scope>NUCLEOTIDE SEQUENCE [LARGE SCALE GENOMIC DNA]</scope>
    <source>
        <strain evidence="3 4">DSM 12281</strain>
    </source>
</reference>
<evidence type="ECO:0000313" key="4">
    <source>
        <dbReference type="Proteomes" id="UP000011648"/>
    </source>
</evidence>
<proteinExistence type="predicted"/>
<sequence>MERMNPRLKSALLWGAVGAMAFLVLLQGYTLVVEPLVSIGAGVVIAVCVGTATGIGAYVLEHRFAARATARVDSEPSSDGKSKS</sequence>
<keyword evidence="4" id="KW-1185">Reference proteome</keyword>
<evidence type="ECO:0000313" key="3">
    <source>
        <dbReference type="EMBL" id="ELY94547.1"/>
    </source>
</evidence>
<dbReference type="InterPro" id="IPR058287">
    <property type="entry name" value="DUF7981"/>
</dbReference>
<comment type="caution">
    <text evidence="3">The sequence shown here is derived from an EMBL/GenBank/DDBJ whole genome shotgun (WGS) entry which is preliminary data.</text>
</comment>
<keyword evidence="1" id="KW-0472">Membrane</keyword>
<dbReference type="Proteomes" id="UP000011648">
    <property type="component" value="Unassembled WGS sequence"/>
</dbReference>
<dbReference type="EMBL" id="AOIL01000017">
    <property type="protein sequence ID" value="ELY94547.1"/>
    <property type="molecule type" value="Genomic_DNA"/>
</dbReference>
<protein>
    <recommendedName>
        <fullName evidence="2">DUF7981 domain-containing protein</fullName>
    </recommendedName>
</protein>
<organism evidence="3 4">
    <name type="scientific">Natrialba taiwanensis DSM 12281</name>
    <dbReference type="NCBI Taxonomy" id="1230458"/>
    <lineage>
        <taxon>Archaea</taxon>
        <taxon>Methanobacteriati</taxon>
        <taxon>Methanobacteriota</taxon>
        <taxon>Stenosarchaea group</taxon>
        <taxon>Halobacteria</taxon>
        <taxon>Halobacteriales</taxon>
        <taxon>Natrialbaceae</taxon>
        <taxon>Natrialba</taxon>
    </lineage>
</organism>
<feature type="transmembrane region" description="Helical" evidence="1">
    <location>
        <begin position="36"/>
        <end position="60"/>
    </location>
</feature>
<dbReference type="STRING" id="1230458.C484_06222"/>
<dbReference type="Pfam" id="PF25938">
    <property type="entry name" value="DUF7981"/>
    <property type="match status" value="1"/>
</dbReference>
<evidence type="ECO:0000259" key="2">
    <source>
        <dbReference type="Pfam" id="PF25938"/>
    </source>
</evidence>
<feature type="domain" description="DUF7981" evidence="2">
    <location>
        <begin position="4"/>
        <end position="67"/>
    </location>
</feature>
<dbReference type="PATRIC" id="fig|1230458.4.peg.1258"/>
<gene>
    <name evidence="3" type="ORF">C484_06222</name>
</gene>